<dbReference type="InterPro" id="IPR050471">
    <property type="entry name" value="AB_hydrolase"/>
</dbReference>
<sequence length="272" mass="30034">MSFIKTADGTSLFYKECGTGNPVVLVHGWCINCDSWEYLINELVDNGFRCIAYDQRGCGRSDQPWTGYDYGTLANDLSMLIDTLGLNNVTLIGHSMGCGVVTRYLAEHGETKVKKAVFISTSTPYVAKSENNPDGIDLMYLDQGLDVVKKDRPAFVRSLVDGYFGLSLEGNDVSTDMADWAVSITLQASSRAAVEMMNANFITDQREELKKISMPVLLLHGDKDISAPIQITATATHDLLKNSELKFIEGQTHGMYISKAKLLSKDIIHFIV</sequence>
<comment type="caution">
    <text evidence="2">The sequence shown here is derived from an EMBL/GenBank/DDBJ whole genome shotgun (WGS) entry which is preliminary data.</text>
</comment>
<dbReference type="SUPFAM" id="SSF53474">
    <property type="entry name" value="alpha/beta-Hydrolases"/>
    <property type="match status" value="1"/>
</dbReference>
<dbReference type="PANTHER" id="PTHR43433">
    <property type="entry name" value="HYDROLASE, ALPHA/BETA FOLD FAMILY PROTEIN"/>
    <property type="match status" value="1"/>
</dbReference>
<evidence type="ECO:0000259" key="1">
    <source>
        <dbReference type="Pfam" id="PF00561"/>
    </source>
</evidence>
<dbReference type="OrthoDB" id="9780932at2"/>
<dbReference type="AlphaFoldDB" id="A0A2P8HJB6"/>
<dbReference type="PANTHER" id="PTHR43433:SF5">
    <property type="entry name" value="AB HYDROLASE-1 DOMAIN-CONTAINING PROTEIN"/>
    <property type="match status" value="1"/>
</dbReference>
<dbReference type="PRINTS" id="PR00111">
    <property type="entry name" value="ABHYDROLASE"/>
</dbReference>
<name>A0A2P8HJB6_CHINA</name>
<evidence type="ECO:0000313" key="3">
    <source>
        <dbReference type="Proteomes" id="UP000240971"/>
    </source>
</evidence>
<proteinExistence type="predicted"/>
<gene>
    <name evidence="2" type="ORF">CLV51_103284</name>
</gene>
<protein>
    <submittedName>
        <fullName evidence="2">Pimeloyl-ACP methyl ester carboxylesterase</fullName>
    </submittedName>
</protein>
<reference evidence="2 3" key="1">
    <citation type="submission" date="2018-03" db="EMBL/GenBank/DDBJ databases">
        <title>Genomic Encyclopedia of Archaeal and Bacterial Type Strains, Phase II (KMG-II): from individual species to whole genera.</title>
        <authorList>
            <person name="Goeker M."/>
        </authorList>
    </citation>
    <scope>NUCLEOTIDE SEQUENCE [LARGE SCALE GENOMIC DNA]</scope>
    <source>
        <strain evidence="2 3">DSM 24859</strain>
    </source>
</reference>
<dbReference type="Gene3D" id="3.40.50.1820">
    <property type="entry name" value="alpha/beta hydrolase"/>
    <property type="match status" value="1"/>
</dbReference>
<dbReference type="EMBL" id="PYAW01000003">
    <property type="protein sequence ID" value="PSL46306.1"/>
    <property type="molecule type" value="Genomic_DNA"/>
</dbReference>
<dbReference type="InterPro" id="IPR000073">
    <property type="entry name" value="AB_hydrolase_1"/>
</dbReference>
<dbReference type="Proteomes" id="UP000240971">
    <property type="component" value="Unassembled WGS sequence"/>
</dbReference>
<evidence type="ECO:0000313" key="2">
    <source>
        <dbReference type="EMBL" id="PSL46306.1"/>
    </source>
</evidence>
<feature type="domain" description="AB hydrolase-1" evidence="1">
    <location>
        <begin position="21"/>
        <end position="259"/>
    </location>
</feature>
<accession>A0A2P8HJB6</accession>
<dbReference type="InterPro" id="IPR029058">
    <property type="entry name" value="AB_hydrolase_fold"/>
</dbReference>
<keyword evidence="3" id="KW-1185">Reference proteome</keyword>
<dbReference type="RefSeq" id="WP_106529096.1">
    <property type="nucleotide sequence ID" value="NZ_PYAW01000003.1"/>
</dbReference>
<dbReference type="Pfam" id="PF00561">
    <property type="entry name" value="Abhydrolase_1"/>
    <property type="match status" value="1"/>
</dbReference>
<organism evidence="2 3">
    <name type="scientific">Chitinophaga niastensis</name>
    <dbReference type="NCBI Taxonomy" id="536980"/>
    <lineage>
        <taxon>Bacteria</taxon>
        <taxon>Pseudomonadati</taxon>
        <taxon>Bacteroidota</taxon>
        <taxon>Chitinophagia</taxon>
        <taxon>Chitinophagales</taxon>
        <taxon>Chitinophagaceae</taxon>
        <taxon>Chitinophaga</taxon>
    </lineage>
</organism>